<reference evidence="2 3" key="1">
    <citation type="submission" date="2023-02" db="EMBL/GenBank/DDBJ databases">
        <title>LHISI_Scaffold_Assembly.</title>
        <authorList>
            <person name="Stuart O.P."/>
            <person name="Cleave R."/>
            <person name="Magrath M.J.L."/>
            <person name="Mikheyev A.S."/>
        </authorList>
    </citation>
    <scope>NUCLEOTIDE SEQUENCE [LARGE SCALE GENOMIC DNA]</scope>
    <source>
        <strain evidence="2">Daus_M_001</strain>
        <tissue evidence="2">Leg muscle</tissue>
    </source>
</reference>
<name>A0ABQ9HF87_9NEOP</name>
<organism evidence="2 3">
    <name type="scientific">Dryococelus australis</name>
    <dbReference type="NCBI Taxonomy" id="614101"/>
    <lineage>
        <taxon>Eukaryota</taxon>
        <taxon>Metazoa</taxon>
        <taxon>Ecdysozoa</taxon>
        <taxon>Arthropoda</taxon>
        <taxon>Hexapoda</taxon>
        <taxon>Insecta</taxon>
        <taxon>Pterygota</taxon>
        <taxon>Neoptera</taxon>
        <taxon>Polyneoptera</taxon>
        <taxon>Phasmatodea</taxon>
        <taxon>Verophasmatodea</taxon>
        <taxon>Anareolatae</taxon>
        <taxon>Phasmatidae</taxon>
        <taxon>Eurycanthinae</taxon>
        <taxon>Dryococelus</taxon>
    </lineage>
</organism>
<evidence type="ECO:0000313" key="2">
    <source>
        <dbReference type="EMBL" id="KAJ8882989.1"/>
    </source>
</evidence>
<comment type="caution">
    <text evidence="2">The sequence shown here is derived from an EMBL/GenBank/DDBJ whole genome shotgun (WGS) entry which is preliminary data.</text>
</comment>
<proteinExistence type="predicted"/>
<evidence type="ECO:0000256" key="1">
    <source>
        <dbReference type="SAM" id="MobiDB-lite"/>
    </source>
</evidence>
<evidence type="ECO:0000313" key="3">
    <source>
        <dbReference type="Proteomes" id="UP001159363"/>
    </source>
</evidence>
<protein>
    <submittedName>
        <fullName evidence="2">Uncharacterized protein</fullName>
    </submittedName>
</protein>
<dbReference type="EMBL" id="JARBHB010000005">
    <property type="protein sequence ID" value="KAJ8882989.1"/>
    <property type="molecule type" value="Genomic_DNA"/>
</dbReference>
<feature type="region of interest" description="Disordered" evidence="1">
    <location>
        <begin position="309"/>
        <end position="346"/>
    </location>
</feature>
<gene>
    <name evidence="2" type="ORF">PR048_014828</name>
</gene>
<feature type="compositionally biased region" description="Basic residues" evidence="1">
    <location>
        <begin position="320"/>
        <end position="331"/>
    </location>
</feature>
<accession>A0ABQ9HF87</accession>
<keyword evidence="3" id="KW-1185">Reference proteome</keyword>
<sequence>MSLYKTVDVAKNTTKTRPSIKDIQNRMENPDPASGALQEANTGSGKYCTLWNVQVARWTRRASAVRNQVCAEPDDSALKYTMFTMLLAAGGCLLSAYRIPHPHLFTFHQASPVFPQQHTKFVGAPAFWRPARREYMLRGPSREEKLEEGKGVGINYTRLPLSSPLLIAAQFPLGTRRNCHSVVGAGYLDSVGEEVGWSSPTEILQLSALRVEAMRQVASEHESALKSSSASWLRTRGNSCKQTESLEPPLNNEIHLYYPEVIVNPCSRFLPHRRAIALNYSSRDEAKSRGTHLSTAPFKLGIPRDYRPDIPPARATGMKGRGRREIHKKTRQPTASPGTIPTCENPVTQPGIEPGSPWWKASLLIAQPPWPYCLPFLLRLGRIIVRTPFSREGWKTASCFICTAAIVLAKCLASSPCHGTKSMVILILPHALTSSKYSRNCSGAQFRLNAANVSSVQLSADE</sequence>
<dbReference type="Proteomes" id="UP001159363">
    <property type="component" value="Chromosome 4"/>
</dbReference>